<dbReference type="SUPFAM" id="SSF53756">
    <property type="entry name" value="UDP-Glycosyltransferase/glycogen phosphorylase"/>
    <property type="match status" value="1"/>
</dbReference>
<sequence>MEVPNDPHIAIVPTPGIGHLIPLVEFAKKLRHLYNFAATFIIPNEGPLTTAQKTFLLTLPPGISYIYLPPVNLDDLPPGTKIETRMCQTVARSVPSVREAVESLNGTHKLAALVADLFATDVFDVALQLKIPVYIFFPPSASSLSLALYLPELDKTVSCEYRDAAEKIKIPGCIPIQGRDLLDPIQDRKDEAYGWILHHMKRYRMAAGLLVNSFKELEPGAIEALQQEVSGKPPVYPIGPLILTGTKSDDPCLKWLDEQPTGSVLYVSFGSGGTLSQAQITELALGLEMSKQRFLWVIRCSNDGHSNAAYFDSPNSDDPLAYLPERFLERTKNRCLLVPMWAPQAQILAHDSVSGFLTHCGWNSVLEGVVNGVPLIAWPLYAEQKMNAFFLEESVKVALRPKMGGNGLVEREEICGIVKGLMEGEEGKRIRSRMRELKDSAAKALGEDGSCLQILGMLGEKWKDGI</sequence>
<evidence type="ECO:0000256" key="1">
    <source>
        <dbReference type="ARBA" id="ARBA00009995"/>
    </source>
</evidence>
<evidence type="ECO:0000256" key="3">
    <source>
        <dbReference type="ARBA" id="ARBA00022679"/>
    </source>
</evidence>
<protein>
    <recommendedName>
        <fullName evidence="5">Glycosyltransferase</fullName>
        <ecNumber evidence="5">2.4.1.-</ecNumber>
    </recommendedName>
</protein>
<reference evidence="6 7" key="1">
    <citation type="journal article" date="2015" name="Proc. Natl. Acad. Sci. U.S.A.">
        <title>The resurrection genome of Boea hygrometrica: A blueprint for survival of dehydration.</title>
        <authorList>
            <person name="Xiao L."/>
            <person name="Yang G."/>
            <person name="Zhang L."/>
            <person name="Yang X."/>
            <person name="Zhao S."/>
            <person name="Ji Z."/>
            <person name="Zhou Q."/>
            <person name="Hu M."/>
            <person name="Wang Y."/>
            <person name="Chen M."/>
            <person name="Xu Y."/>
            <person name="Jin H."/>
            <person name="Xiao X."/>
            <person name="Hu G."/>
            <person name="Bao F."/>
            <person name="Hu Y."/>
            <person name="Wan P."/>
            <person name="Li L."/>
            <person name="Deng X."/>
            <person name="Kuang T."/>
            <person name="Xiang C."/>
            <person name="Zhu J.K."/>
            <person name="Oliver M.J."/>
            <person name="He Y."/>
        </authorList>
    </citation>
    <scope>NUCLEOTIDE SEQUENCE [LARGE SCALE GENOMIC DNA]</scope>
    <source>
        <strain evidence="7">cv. XS01</strain>
    </source>
</reference>
<dbReference type="InterPro" id="IPR002213">
    <property type="entry name" value="UDP_glucos_trans"/>
</dbReference>
<proteinExistence type="inferred from homology"/>
<dbReference type="FunFam" id="3.40.50.2000:FF:000051">
    <property type="entry name" value="Glycosyltransferase"/>
    <property type="match status" value="1"/>
</dbReference>
<dbReference type="FunFam" id="3.40.50.2000:FF:000054">
    <property type="entry name" value="Glycosyltransferase"/>
    <property type="match status" value="1"/>
</dbReference>
<dbReference type="OrthoDB" id="5835829at2759"/>
<gene>
    <name evidence="6" type="ORF">F511_25239</name>
</gene>
<evidence type="ECO:0000313" key="7">
    <source>
        <dbReference type="Proteomes" id="UP000250235"/>
    </source>
</evidence>
<dbReference type="PANTHER" id="PTHR48046">
    <property type="entry name" value="UDP-GLYCOSYLTRANSFERASE 72E1"/>
    <property type="match status" value="1"/>
</dbReference>
<dbReference type="Pfam" id="PF00201">
    <property type="entry name" value="UDPGT"/>
    <property type="match status" value="1"/>
</dbReference>
<dbReference type="AlphaFoldDB" id="A0A2Z7BTY2"/>
<evidence type="ECO:0000256" key="2">
    <source>
        <dbReference type="ARBA" id="ARBA00022676"/>
    </source>
</evidence>
<keyword evidence="2 4" id="KW-0328">Glycosyltransferase</keyword>
<keyword evidence="7" id="KW-1185">Reference proteome</keyword>
<comment type="similarity">
    <text evidence="1 4">Belongs to the UDP-glycosyltransferase family.</text>
</comment>
<organism evidence="6 7">
    <name type="scientific">Dorcoceras hygrometricum</name>
    <dbReference type="NCBI Taxonomy" id="472368"/>
    <lineage>
        <taxon>Eukaryota</taxon>
        <taxon>Viridiplantae</taxon>
        <taxon>Streptophyta</taxon>
        <taxon>Embryophyta</taxon>
        <taxon>Tracheophyta</taxon>
        <taxon>Spermatophyta</taxon>
        <taxon>Magnoliopsida</taxon>
        <taxon>eudicotyledons</taxon>
        <taxon>Gunneridae</taxon>
        <taxon>Pentapetalae</taxon>
        <taxon>asterids</taxon>
        <taxon>lamiids</taxon>
        <taxon>Lamiales</taxon>
        <taxon>Gesneriaceae</taxon>
        <taxon>Didymocarpoideae</taxon>
        <taxon>Trichosporeae</taxon>
        <taxon>Loxocarpinae</taxon>
        <taxon>Dorcoceras</taxon>
    </lineage>
</organism>
<dbReference type="PANTHER" id="PTHR48046:SF6">
    <property type="entry name" value="GLYCOSYLTRANSFERASE"/>
    <property type="match status" value="1"/>
</dbReference>
<evidence type="ECO:0000256" key="5">
    <source>
        <dbReference type="RuleBase" id="RU362057"/>
    </source>
</evidence>
<keyword evidence="3 4" id="KW-0808">Transferase</keyword>
<name>A0A2Z7BTY2_9LAMI</name>
<dbReference type="Gene3D" id="3.40.50.2000">
    <property type="entry name" value="Glycogen Phosphorylase B"/>
    <property type="match status" value="2"/>
</dbReference>
<evidence type="ECO:0000256" key="4">
    <source>
        <dbReference type="RuleBase" id="RU003718"/>
    </source>
</evidence>
<dbReference type="EC" id="2.4.1.-" evidence="5"/>
<dbReference type="Proteomes" id="UP000250235">
    <property type="component" value="Unassembled WGS sequence"/>
</dbReference>
<dbReference type="InterPro" id="IPR035595">
    <property type="entry name" value="UDP_glycos_trans_CS"/>
</dbReference>
<dbReference type="CDD" id="cd03784">
    <property type="entry name" value="GT1_Gtf-like"/>
    <property type="match status" value="1"/>
</dbReference>
<evidence type="ECO:0000313" key="6">
    <source>
        <dbReference type="EMBL" id="KZV38013.1"/>
    </source>
</evidence>
<dbReference type="GO" id="GO:0008194">
    <property type="term" value="F:UDP-glycosyltransferase activity"/>
    <property type="evidence" value="ECO:0007669"/>
    <property type="project" value="InterPro"/>
</dbReference>
<dbReference type="EMBL" id="KV002457">
    <property type="protein sequence ID" value="KZV38013.1"/>
    <property type="molecule type" value="Genomic_DNA"/>
</dbReference>
<accession>A0A2Z7BTY2</accession>
<dbReference type="PROSITE" id="PS00375">
    <property type="entry name" value="UDPGT"/>
    <property type="match status" value="1"/>
</dbReference>